<dbReference type="InterPro" id="IPR038626">
    <property type="entry name" value="Rof-like_sf"/>
</dbReference>
<protein>
    <submittedName>
        <fullName evidence="1">Rho-binding antiterminator</fullName>
    </submittedName>
</protein>
<name>A0ABU3SZ99_9ALTE</name>
<dbReference type="Gene3D" id="2.30.30.400">
    <property type="entry name" value="Rof-like"/>
    <property type="match status" value="1"/>
</dbReference>
<comment type="caution">
    <text evidence="1">The sequence shown here is derived from an EMBL/GenBank/DDBJ whole genome shotgun (WGS) entry which is preliminary data.</text>
</comment>
<dbReference type="Proteomes" id="UP001247805">
    <property type="component" value="Unassembled WGS sequence"/>
</dbReference>
<dbReference type="InterPro" id="IPR009778">
    <property type="entry name" value="ROF"/>
</dbReference>
<accession>A0ABU3SZ99</accession>
<gene>
    <name evidence="1" type="ORF">RS130_16800</name>
</gene>
<dbReference type="Pfam" id="PF07073">
    <property type="entry name" value="ROF"/>
    <property type="match status" value="1"/>
</dbReference>
<evidence type="ECO:0000313" key="2">
    <source>
        <dbReference type="Proteomes" id="UP001247805"/>
    </source>
</evidence>
<organism evidence="1 2">
    <name type="scientific">Paraglaciecola aquimarina</name>
    <dbReference type="NCBI Taxonomy" id="1235557"/>
    <lineage>
        <taxon>Bacteria</taxon>
        <taxon>Pseudomonadati</taxon>
        <taxon>Pseudomonadota</taxon>
        <taxon>Gammaproteobacteria</taxon>
        <taxon>Alteromonadales</taxon>
        <taxon>Alteromonadaceae</taxon>
        <taxon>Paraglaciecola</taxon>
    </lineage>
</organism>
<sequence length="81" mass="9058">MITCNQYDYIEIACMYRYPIKLTLRSAEVITGIAQDTGRNSAGEECINVSVSNNETMIVLTEITKLEACSDNPHFSTLSFD</sequence>
<reference evidence="1 2" key="1">
    <citation type="submission" date="2023-10" db="EMBL/GenBank/DDBJ databases">
        <title>Glaciecola aquimarina strain GGW-M5 nov., isolated from a coastal seawater.</title>
        <authorList>
            <person name="Bayburt H."/>
            <person name="Kim J.M."/>
            <person name="Choi B.J."/>
            <person name="Jeon C.O."/>
        </authorList>
    </citation>
    <scope>NUCLEOTIDE SEQUENCE [LARGE SCALE GENOMIC DNA]</scope>
    <source>
        <strain evidence="1 2">KCTC 32108</strain>
    </source>
</reference>
<proteinExistence type="predicted"/>
<dbReference type="SUPFAM" id="SSF101744">
    <property type="entry name" value="Rof/RNase P subunit-like"/>
    <property type="match status" value="1"/>
</dbReference>
<keyword evidence="2" id="KW-1185">Reference proteome</keyword>
<dbReference type="InterPro" id="IPR023534">
    <property type="entry name" value="Rof/RNase_P-like"/>
</dbReference>
<evidence type="ECO:0000313" key="1">
    <source>
        <dbReference type="EMBL" id="MDU0355344.1"/>
    </source>
</evidence>
<dbReference type="EMBL" id="JAWDIO010000002">
    <property type="protein sequence ID" value="MDU0355344.1"/>
    <property type="molecule type" value="Genomic_DNA"/>
</dbReference>
<dbReference type="RefSeq" id="WP_316026887.1">
    <property type="nucleotide sequence ID" value="NZ_JAWDIO010000002.1"/>
</dbReference>